<feature type="compositionally biased region" description="Polar residues" evidence="1">
    <location>
        <begin position="134"/>
        <end position="151"/>
    </location>
</feature>
<dbReference type="STRING" id="5364.A0A5C3N7E4"/>
<feature type="domain" description="BZIP" evidence="2">
    <location>
        <begin position="475"/>
        <end position="489"/>
    </location>
</feature>
<dbReference type="InterPro" id="IPR046347">
    <property type="entry name" value="bZIP_sf"/>
</dbReference>
<dbReference type="SUPFAM" id="SSF57959">
    <property type="entry name" value="Leucine zipper domain"/>
    <property type="match status" value="1"/>
</dbReference>
<dbReference type="OrthoDB" id="2257100at2759"/>
<dbReference type="CDD" id="cd12193">
    <property type="entry name" value="bZIP_GCN4"/>
    <property type="match status" value="1"/>
</dbReference>
<feature type="region of interest" description="Disordered" evidence="1">
    <location>
        <begin position="134"/>
        <end position="155"/>
    </location>
</feature>
<dbReference type="AlphaFoldDB" id="A0A5C3N7E4"/>
<name>A0A5C3N7E4_9AGAM</name>
<dbReference type="Gene3D" id="3.30.160.60">
    <property type="entry name" value="Classic Zinc Finger"/>
    <property type="match status" value="1"/>
</dbReference>
<evidence type="ECO:0000256" key="1">
    <source>
        <dbReference type="SAM" id="MobiDB-lite"/>
    </source>
</evidence>
<dbReference type="PROSITE" id="PS00036">
    <property type="entry name" value="BZIP_BASIC"/>
    <property type="match status" value="1"/>
</dbReference>
<feature type="region of interest" description="Disordered" evidence="1">
    <location>
        <begin position="357"/>
        <end position="407"/>
    </location>
</feature>
<sequence>MEALNRWMCLDNGQEPRVRDGRYLSSKLDGHIRLSWVTALRDVYLLVHRCTSNSTATCEFKYPVIKARNNPPATLPAQQHNFTPPFDIPSHENNDYNTYIRQDVRPHQLSAAHPAPSRSISRHHGHIAARPLESNLSSVSRNSPQHESITQSSSRLRTLTSVSYTVSDLASQYGIPQQLPPVPRTTPRQRPEFVEPSEPAYPAFPSILSNYLAMLNENPEERQTAAEERAPAVASTDESVQAIMNVLQASPAFTSSPDFNDSRGFSASPEFDMLHDFLTSPMDDSPLDDFLSTPVMADTDMQQPVVYDSGVSGSLFDDMPIFGDDTSTYADGFEFPKAAAPANSSSLAPFDHLISMSPDTPSLDPSALFESSASRRKTQLPESMESTPAPESAVGRKSRPTGTRKNITPDALVPIEAPTQKRTYYTPSATSRKEVPAVFARKRARSTAFEDEEDELPDASAAGLTMSEQEAIEAKRRQNTLAARRSRKRKLEYQRQLEVDMEKERQEKEMWKTRALTMRSMLVQNGLSAPTFDD</sequence>
<dbReference type="InterPro" id="IPR004827">
    <property type="entry name" value="bZIP"/>
</dbReference>
<accession>A0A5C3N7E4</accession>
<reference evidence="3 4" key="1">
    <citation type="journal article" date="2019" name="Nat. Ecol. Evol.">
        <title>Megaphylogeny resolves global patterns of mushroom evolution.</title>
        <authorList>
            <person name="Varga T."/>
            <person name="Krizsan K."/>
            <person name="Foldi C."/>
            <person name="Dima B."/>
            <person name="Sanchez-Garcia M."/>
            <person name="Sanchez-Ramirez S."/>
            <person name="Szollosi G.J."/>
            <person name="Szarkandi J.G."/>
            <person name="Papp V."/>
            <person name="Albert L."/>
            <person name="Andreopoulos W."/>
            <person name="Angelini C."/>
            <person name="Antonin V."/>
            <person name="Barry K.W."/>
            <person name="Bougher N.L."/>
            <person name="Buchanan P."/>
            <person name="Buyck B."/>
            <person name="Bense V."/>
            <person name="Catcheside P."/>
            <person name="Chovatia M."/>
            <person name="Cooper J."/>
            <person name="Damon W."/>
            <person name="Desjardin D."/>
            <person name="Finy P."/>
            <person name="Geml J."/>
            <person name="Haridas S."/>
            <person name="Hughes K."/>
            <person name="Justo A."/>
            <person name="Karasinski D."/>
            <person name="Kautmanova I."/>
            <person name="Kiss B."/>
            <person name="Kocsube S."/>
            <person name="Kotiranta H."/>
            <person name="LaButti K.M."/>
            <person name="Lechner B.E."/>
            <person name="Liimatainen K."/>
            <person name="Lipzen A."/>
            <person name="Lukacs Z."/>
            <person name="Mihaltcheva S."/>
            <person name="Morgado L.N."/>
            <person name="Niskanen T."/>
            <person name="Noordeloos M.E."/>
            <person name="Ohm R.A."/>
            <person name="Ortiz-Santana B."/>
            <person name="Ovrebo C."/>
            <person name="Racz N."/>
            <person name="Riley R."/>
            <person name="Savchenko A."/>
            <person name="Shiryaev A."/>
            <person name="Soop K."/>
            <person name="Spirin V."/>
            <person name="Szebenyi C."/>
            <person name="Tomsovsky M."/>
            <person name="Tulloss R.E."/>
            <person name="Uehling J."/>
            <person name="Grigoriev I.V."/>
            <person name="Vagvolgyi C."/>
            <person name="Papp T."/>
            <person name="Martin F.M."/>
            <person name="Miettinen O."/>
            <person name="Hibbett D.S."/>
            <person name="Nagy L.G."/>
        </authorList>
    </citation>
    <scope>NUCLEOTIDE SEQUENCE [LARGE SCALE GENOMIC DNA]</scope>
    <source>
        <strain evidence="3 4">OMC1185</strain>
    </source>
</reference>
<keyword evidence="4" id="KW-1185">Reference proteome</keyword>
<evidence type="ECO:0000313" key="4">
    <source>
        <dbReference type="Proteomes" id="UP000305948"/>
    </source>
</evidence>
<evidence type="ECO:0000259" key="2">
    <source>
        <dbReference type="PROSITE" id="PS00036"/>
    </source>
</evidence>
<dbReference type="Proteomes" id="UP000305948">
    <property type="component" value="Unassembled WGS sequence"/>
</dbReference>
<dbReference type="EMBL" id="ML213509">
    <property type="protein sequence ID" value="TFK52396.1"/>
    <property type="molecule type" value="Genomic_DNA"/>
</dbReference>
<evidence type="ECO:0000313" key="3">
    <source>
        <dbReference type="EMBL" id="TFK52396.1"/>
    </source>
</evidence>
<feature type="region of interest" description="Disordered" evidence="1">
    <location>
        <begin position="175"/>
        <end position="199"/>
    </location>
</feature>
<organism evidence="3 4">
    <name type="scientific">Heliocybe sulcata</name>
    <dbReference type="NCBI Taxonomy" id="5364"/>
    <lineage>
        <taxon>Eukaryota</taxon>
        <taxon>Fungi</taxon>
        <taxon>Dikarya</taxon>
        <taxon>Basidiomycota</taxon>
        <taxon>Agaricomycotina</taxon>
        <taxon>Agaricomycetes</taxon>
        <taxon>Gloeophyllales</taxon>
        <taxon>Gloeophyllaceae</taxon>
        <taxon>Heliocybe</taxon>
    </lineage>
</organism>
<proteinExistence type="predicted"/>
<gene>
    <name evidence="3" type="ORF">OE88DRAFT_1397816</name>
</gene>
<protein>
    <recommendedName>
        <fullName evidence="2">BZIP domain-containing protein</fullName>
    </recommendedName>
</protein>
<dbReference type="GO" id="GO:0003700">
    <property type="term" value="F:DNA-binding transcription factor activity"/>
    <property type="evidence" value="ECO:0007669"/>
    <property type="project" value="InterPro"/>
</dbReference>